<dbReference type="EMBL" id="PHAI01000002">
    <property type="protein sequence ID" value="PKM91421.1"/>
    <property type="molecule type" value="Genomic_DNA"/>
</dbReference>
<dbReference type="Pfam" id="PF10589">
    <property type="entry name" value="NADH_4Fe-4S"/>
    <property type="match status" value="1"/>
</dbReference>
<dbReference type="InterPro" id="IPR019575">
    <property type="entry name" value="Nuop51_4Fe4S-bd"/>
</dbReference>
<evidence type="ECO:0000259" key="6">
    <source>
        <dbReference type="SMART" id="SM00928"/>
    </source>
</evidence>
<keyword evidence="5" id="KW-0411">Iron-sulfur</keyword>
<evidence type="ECO:0000256" key="3">
    <source>
        <dbReference type="ARBA" id="ARBA00022723"/>
    </source>
</evidence>
<dbReference type="Proteomes" id="UP000233517">
    <property type="component" value="Unassembled WGS sequence"/>
</dbReference>
<accession>A0A2N2E9N4</accession>
<dbReference type="PANTHER" id="PTHR43578:SF3">
    <property type="entry name" value="NADH-QUINONE OXIDOREDUCTASE SUBUNIT F"/>
    <property type="match status" value="1"/>
</dbReference>
<dbReference type="InterPro" id="IPR037207">
    <property type="entry name" value="Nuop51_4Fe4S-bd_sf"/>
</dbReference>
<evidence type="ECO:0000256" key="1">
    <source>
        <dbReference type="ARBA" id="ARBA00007523"/>
    </source>
</evidence>
<keyword evidence="3" id="KW-0479">Metal-binding</keyword>
<sequence length="335" mass="38304">MKNILEKIEKAKLIGRGGACFPVHLKWMAVKSSKDKVKYIVVNGAEGEPGIYKDGYILDNHLDDFLLGVKTAFDFIKAEKIYFYLNKKYYDSYRNKITKIANKIGLKDKFIFVAKPLNSGYIAGEETSILNIIEGKNIEPRIRPPFPTCNGLYGKPTLINNIETFYNVFLVSKNKFKNERFYSINFAQKNKGVYILSDDLSIKQILEQTKNYPKYDFFVQIGGDASGEVLNGSQLDRKVDGAGSITIYNLKKHQSEKLIKYWLSFFRDNSCGQCTPCREGTYRLHEMFENNGMKMKDDVRFQNLCDNLFLSSFCALGNAAPVAVLSYLKNVYKLL</sequence>
<protein>
    <recommendedName>
        <fullName evidence="6">NADH-ubiquinone oxidoreductase 51kDa subunit iron-sulphur binding domain-containing protein</fullName>
    </recommendedName>
</protein>
<evidence type="ECO:0000256" key="2">
    <source>
        <dbReference type="ARBA" id="ARBA00022485"/>
    </source>
</evidence>
<dbReference type="SMART" id="SM00928">
    <property type="entry name" value="NADH_4Fe-4S"/>
    <property type="match status" value="1"/>
</dbReference>
<comment type="similarity">
    <text evidence="1">Belongs to the complex I 51 kDa subunit family.</text>
</comment>
<gene>
    <name evidence="7" type="ORF">CVU82_02390</name>
</gene>
<dbReference type="InterPro" id="IPR011538">
    <property type="entry name" value="Nuo51_FMN-bd"/>
</dbReference>
<dbReference type="GO" id="GO:0046872">
    <property type="term" value="F:metal ion binding"/>
    <property type="evidence" value="ECO:0007669"/>
    <property type="project" value="UniProtKB-KW"/>
</dbReference>
<evidence type="ECO:0000313" key="7">
    <source>
        <dbReference type="EMBL" id="PKM91421.1"/>
    </source>
</evidence>
<dbReference type="GO" id="GO:0051539">
    <property type="term" value="F:4 iron, 4 sulfur cluster binding"/>
    <property type="evidence" value="ECO:0007669"/>
    <property type="project" value="UniProtKB-KW"/>
</dbReference>
<dbReference type="Pfam" id="PF01512">
    <property type="entry name" value="Complex1_51K"/>
    <property type="match status" value="1"/>
</dbReference>
<dbReference type="InterPro" id="IPR037225">
    <property type="entry name" value="Nuo51_FMN-bd_sf"/>
</dbReference>
<dbReference type="Gene3D" id="1.20.1440.230">
    <property type="entry name" value="NADH-ubiquinone oxidoreductase 51kDa subunit, iron-sulphur binding domain"/>
    <property type="match status" value="1"/>
</dbReference>
<keyword evidence="4" id="KW-0408">Iron</keyword>
<proteinExistence type="inferred from homology"/>
<name>A0A2N2E9N4_9BACT</name>
<dbReference type="SUPFAM" id="SSF142019">
    <property type="entry name" value="Nqo1 FMN-binding domain-like"/>
    <property type="match status" value="1"/>
</dbReference>
<evidence type="ECO:0000256" key="4">
    <source>
        <dbReference type="ARBA" id="ARBA00023004"/>
    </source>
</evidence>
<dbReference type="SUPFAM" id="SSF140490">
    <property type="entry name" value="Nqo1C-terminal domain-like"/>
    <property type="match status" value="1"/>
</dbReference>
<dbReference type="AlphaFoldDB" id="A0A2N2E9N4"/>
<dbReference type="Gene3D" id="3.40.50.11540">
    <property type="entry name" value="NADH-ubiquinone oxidoreductase 51kDa subunit"/>
    <property type="match status" value="1"/>
</dbReference>
<organism evidence="7 8">
    <name type="scientific">Candidatus Falkowbacteria bacterium HGW-Falkowbacteria-1</name>
    <dbReference type="NCBI Taxonomy" id="2013768"/>
    <lineage>
        <taxon>Bacteria</taxon>
        <taxon>Candidatus Falkowiibacteriota</taxon>
    </lineage>
</organism>
<keyword evidence="2" id="KW-0004">4Fe-4S</keyword>
<feature type="domain" description="NADH-ubiquinone oxidoreductase 51kDa subunit iron-sulphur binding" evidence="6">
    <location>
        <begin position="256"/>
        <end position="298"/>
    </location>
</feature>
<dbReference type="PANTHER" id="PTHR43578">
    <property type="entry name" value="NADH-QUINONE OXIDOREDUCTASE SUBUNIT F"/>
    <property type="match status" value="1"/>
</dbReference>
<comment type="caution">
    <text evidence="7">The sequence shown here is derived from an EMBL/GenBank/DDBJ whole genome shotgun (WGS) entry which is preliminary data.</text>
</comment>
<reference evidence="7 8" key="1">
    <citation type="journal article" date="2017" name="ISME J.">
        <title>Potential for microbial H2 and metal transformations associated with novel bacteria and archaea in deep terrestrial subsurface sediments.</title>
        <authorList>
            <person name="Hernsdorf A.W."/>
            <person name="Amano Y."/>
            <person name="Miyakawa K."/>
            <person name="Ise K."/>
            <person name="Suzuki Y."/>
            <person name="Anantharaman K."/>
            <person name="Probst A."/>
            <person name="Burstein D."/>
            <person name="Thomas B.C."/>
            <person name="Banfield J.F."/>
        </authorList>
    </citation>
    <scope>NUCLEOTIDE SEQUENCE [LARGE SCALE GENOMIC DNA]</scope>
    <source>
        <strain evidence="7">HGW-Falkowbacteria-1</strain>
    </source>
</reference>
<evidence type="ECO:0000313" key="8">
    <source>
        <dbReference type="Proteomes" id="UP000233517"/>
    </source>
</evidence>
<evidence type="ECO:0000256" key="5">
    <source>
        <dbReference type="ARBA" id="ARBA00023014"/>
    </source>
</evidence>